<keyword evidence="1" id="KW-0808">Transferase</keyword>
<feature type="domain" description="Cyclic GMP-AMP synthase DncV-like nucleotidyltransferase" evidence="13">
    <location>
        <begin position="58"/>
        <end position="147"/>
    </location>
</feature>
<evidence type="ECO:0000259" key="13">
    <source>
        <dbReference type="Pfam" id="PF21654"/>
    </source>
</evidence>
<evidence type="ECO:0000256" key="2">
    <source>
        <dbReference type="ARBA" id="ARBA00022695"/>
    </source>
</evidence>
<keyword evidence="9" id="KW-0342">GTP-binding</keyword>
<keyword evidence="7" id="KW-0546">Nucleotide metabolism</keyword>
<keyword evidence="2" id="KW-0548">Nucleotidyltransferase</keyword>
<evidence type="ECO:0000256" key="10">
    <source>
        <dbReference type="ARBA" id="ARBA00044145"/>
    </source>
</evidence>
<evidence type="ECO:0000256" key="6">
    <source>
        <dbReference type="ARBA" id="ARBA00022842"/>
    </source>
</evidence>
<protein>
    <recommendedName>
        <fullName evidence="10">Cyclic GMP-AMP synthase</fullName>
    </recommendedName>
</protein>
<keyword evidence="8" id="KW-0051">Antiviral defense</keyword>
<sequence length="458" mass="51753">MGIAANLFHNPDDRENSLAYRIRPSDDQIQQQQERWNDLADVLKEMLRDRVGKPVSSWLQGSYKFGTQIRPARMGEEFDIDLGIYVEWPGAAKDGANGACELKDHVQAILQDYASVDANDATEAAKPKPRCNRIRFGQDFHIDVPSYHLDRQDDARELATEDDKWDNSDPKAVYVWWKRQFDGAQRDRARRLARYLKMWAALTFEHEARPSSILLTVLVARALASAKTDDLSGDDEYLQAVVAEIAERLQASRVVRNPANRAEDLNRLSDVDFDDFRIKLDELLSVAERALAAVDQCDSAEIWSEAFRHFFPYPREDGAKAEVAARHAIAPLRFDPQVSVLATQNKRSWTGHNGIGPIPRNCDIRFAVVNHDELPDGAAISWTVRNEGREAEVANDLGHIGGAGTQHQERSAYRGTHNMDVVVKMNGRVIGRRRVEVQVSGLVFPQRNPARPAWVSLR</sequence>
<evidence type="ECO:0000256" key="9">
    <source>
        <dbReference type="ARBA" id="ARBA00023134"/>
    </source>
</evidence>
<proteinExistence type="predicted"/>
<evidence type="ECO:0000259" key="12">
    <source>
        <dbReference type="Pfam" id="PF18134"/>
    </source>
</evidence>
<dbReference type="InterPro" id="IPR006116">
    <property type="entry name" value="NT_2-5OAS_ClassI-CCAase"/>
</dbReference>
<comment type="catalytic activity">
    <reaction evidence="11">
        <text>GTP + ATP = 3',3'-cGAMP + 2 diphosphate</text>
        <dbReference type="Rhea" id="RHEA:35647"/>
        <dbReference type="ChEBI" id="CHEBI:30616"/>
        <dbReference type="ChEBI" id="CHEBI:33019"/>
        <dbReference type="ChEBI" id="CHEBI:37565"/>
        <dbReference type="ChEBI" id="CHEBI:71501"/>
    </reaction>
    <physiologicalReaction direction="left-to-right" evidence="11">
        <dbReference type="Rhea" id="RHEA:35648"/>
    </physiologicalReaction>
</comment>
<dbReference type="GO" id="GO:0051607">
    <property type="term" value="P:defense response to virus"/>
    <property type="evidence" value="ECO:0007669"/>
    <property type="project" value="UniProtKB-KW"/>
</dbReference>
<organism evidence="14 15">
    <name type="scientific">Paracoccus tegillarcae</name>
    <dbReference type="NCBI Taxonomy" id="1529068"/>
    <lineage>
        <taxon>Bacteria</taxon>
        <taxon>Pseudomonadati</taxon>
        <taxon>Pseudomonadota</taxon>
        <taxon>Alphaproteobacteria</taxon>
        <taxon>Rhodobacterales</taxon>
        <taxon>Paracoccaceae</taxon>
        <taxon>Paracoccus</taxon>
    </lineage>
</organism>
<name>A0A2K9F6V0_9RHOB</name>
<evidence type="ECO:0000313" key="14">
    <source>
        <dbReference type="EMBL" id="AUH34911.1"/>
    </source>
</evidence>
<evidence type="ECO:0000256" key="8">
    <source>
        <dbReference type="ARBA" id="ARBA00023118"/>
    </source>
</evidence>
<dbReference type="InterPro" id="IPR047805">
    <property type="entry name" value="GAMP_synthase"/>
</dbReference>
<feature type="domain" description="Adenylyl/Guanylyl and SMODS C-terminal sensor" evidence="12">
    <location>
        <begin position="353"/>
        <end position="439"/>
    </location>
</feature>
<keyword evidence="3" id="KW-0479">Metal-binding</keyword>
<dbReference type="CDD" id="cd05400">
    <property type="entry name" value="NT_2-5OAS_ClassI-CCAase"/>
    <property type="match status" value="1"/>
</dbReference>
<dbReference type="Proteomes" id="UP000233742">
    <property type="component" value="Chromosome"/>
</dbReference>
<keyword evidence="6" id="KW-0460">Magnesium</keyword>
<dbReference type="GO" id="GO:0005524">
    <property type="term" value="F:ATP binding"/>
    <property type="evidence" value="ECO:0007669"/>
    <property type="project" value="UniProtKB-KW"/>
</dbReference>
<evidence type="ECO:0000256" key="11">
    <source>
        <dbReference type="ARBA" id="ARBA00048304"/>
    </source>
</evidence>
<keyword evidence="15" id="KW-1185">Reference proteome</keyword>
<dbReference type="GO" id="GO:0046872">
    <property type="term" value="F:metal ion binding"/>
    <property type="evidence" value="ECO:0007669"/>
    <property type="project" value="UniProtKB-KW"/>
</dbReference>
<accession>A0A2K9F6V0</accession>
<evidence type="ECO:0000256" key="4">
    <source>
        <dbReference type="ARBA" id="ARBA00022741"/>
    </source>
</evidence>
<dbReference type="GO" id="GO:0009117">
    <property type="term" value="P:nucleotide metabolic process"/>
    <property type="evidence" value="ECO:0007669"/>
    <property type="project" value="UniProtKB-KW"/>
</dbReference>
<evidence type="ECO:0000256" key="3">
    <source>
        <dbReference type="ARBA" id="ARBA00022723"/>
    </source>
</evidence>
<dbReference type="EMBL" id="CP025408">
    <property type="protein sequence ID" value="AUH34911.1"/>
    <property type="molecule type" value="Genomic_DNA"/>
</dbReference>
<evidence type="ECO:0000256" key="5">
    <source>
        <dbReference type="ARBA" id="ARBA00022840"/>
    </source>
</evidence>
<reference evidence="14 15" key="1">
    <citation type="submission" date="2017-12" db="EMBL/GenBank/DDBJ databases">
        <authorList>
            <person name="Hurst M.R.H."/>
        </authorList>
    </citation>
    <scope>NUCLEOTIDE SEQUENCE [LARGE SCALE GENOMIC DNA]</scope>
    <source>
        <strain evidence="14 15">BM15</strain>
    </source>
</reference>
<dbReference type="InterPro" id="IPR048445">
    <property type="entry name" value="DncV-like_NTFase"/>
</dbReference>
<gene>
    <name evidence="14" type="ORF">CUV01_17370</name>
</gene>
<evidence type="ECO:0000313" key="15">
    <source>
        <dbReference type="Proteomes" id="UP000233742"/>
    </source>
</evidence>
<dbReference type="NCBIfam" id="NF041078">
    <property type="entry name" value="cGAS"/>
    <property type="match status" value="1"/>
</dbReference>
<dbReference type="Pfam" id="PF21654">
    <property type="entry name" value="DncV-like_NTFase"/>
    <property type="match status" value="1"/>
</dbReference>
<keyword evidence="5" id="KW-0067">ATP-binding</keyword>
<dbReference type="RefSeq" id="WP_101461571.1">
    <property type="nucleotide sequence ID" value="NZ_CP025408.1"/>
</dbReference>
<evidence type="ECO:0000256" key="7">
    <source>
        <dbReference type="ARBA" id="ARBA00023080"/>
    </source>
</evidence>
<evidence type="ECO:0000256" key="1">
    <source>
        <dbReference type="ARBA" id="ARBA00022679"/>
    </source>
</evidence>
<keyword evidence="4" id="KW-0547">Nucleotide-binding</keyword>
<dbReference type="KEGG" id="paro:CUV01_17370"/>
<dbReference type="InterPro" id="IPR040511">
    <property type="entry name" value="AGS_C"/>
</dbReference>
<dbReference type="GO" id="GO:0140701">
    <property type="term" value="F:3',3'-cyclic GMP-AMP synthase activity"/>
    <property type="evidence" value="ECO:0007669"/>
    <property type="project" value="InterPro"/>
</dbReference>
<dbReference type="AlphaFoldDB" id="A0A2K9F6V0"/>
<dbReference type="GO" id="GO:0005525">
    <property type="term" value="F:GTP binding"/>
    <property type="evidence" value="ECO:0007669"/>
    <property type="project" value="UniProtKB-KW"/>
</dbReference>
<dbReference type="OrthoDB" id="1118920at2"/>
<dbReference type="Pfam" id="PF18134">
    <property type="entry name" value="AGS_C"/>
    <property type="match status" value="1"/>
</dbReference>